<dbReference type="GO" id="GO:0016740">
    <property type="term" value="F:transferase activity"/>
    <property type="evidence" value="ECO:0007669"/>
    <property type="project" value="UniProtKB-KW"/>
</dbReference>
<evidence type="ECO:0000313" key="3">
    <source>
        <dbReference type="EMBL" id="PWS36401.1"/>
    </source>
</evidence>
<dbReference type="InterPro" id="IPR036282">
    <property type="entry name" value="Glutathione-S-Trfase_C_sf"/>
</dbReference>
<dbReference type="PROSITE" id="PS50404">
    <property type="entry name" value="GST_NTER"/>
    <property type="match status" value="1"/>
</dbReference>
<evidence type="ECO:0000313" key="4">
    <source>
        <dbReference type="Proteomes" id="UP000245765"/>
    </source>
</evidence>
<accession>A0A317FBD5</accession>
<dbReference type="Gene3D" id="1.20.1050.10">
    <property type="match status" value="1"/>
</dbReference>
<dbReference type="EMBL" id="QGNA01000003">
    <property type="protein sequence ID" value="PWS36401.1"/>
    <property type="molecule type" value="Genomic_DNA"/>
</dbReference>
<sequence>MTYILYGDRGSGSAMVEMALAEAGQAVELRSVPLEGDHQLRAAYRAINPMGRLPTLLLPDGTVLTEHLAILLTIADLHPDAALLPPAGDPARAIALRWMALMASEFYPLVTVWDYPARYTPDATALAGIRDRAVAQARDVLRVVEAHAGLRGAGSEPFLLGARFSLADIPIAVMSRWMGGRAWTPANLPRIEALAQAVAARPAIAAIWRRHRLSGD</sequence>
<keyword evidence="4" id="KW-1185">Reference proteome</keyword>
<name>A0A317FBD5_9PROT</name>
<dbReference type="Proteomes" id="UP000245765">
    <property type="component" value="Unassembled WGS sequence"/>
</dbReference>
<dbReference type="Gene3D" id="3.40.30.10">
    <property type="entry name" value="Glutaredoxin"/>
    <property type="match status" value="1"/>
</dbReference>
<feature type="domain" description="GST C-terminal" evidence="2">
    <location>
        <begin position="88"/>
        <end position="216"/>
    </location>
</feature>
<evidence type="ECO:0000259" key="2">
    <source>
        <dbReference type="PROSITE" id="PS50405"/>
    </source>
</evidence>
<reference evidence="4" key="1">
    <citation type="submission" date="2018-05" db="EMBL/GenBank/DDBJ databases">
        <authorList>
            <person name="Du Z."/>
            <person name="Wang X."/>
        </authorList>
    </citation>
    <scope>NUCLEOTIDE SEQUENCE [LARGE SCALE GENOMIC DNA]</scope>
    <source>
        <strain evidence="4">CQN31</strain>
    </source>
</reference>
<dbReference type="AlphaFoldDB" id="A0A317FBD5"/>
<dbReference type="RefSeq" id="WP_109871194.1">
    <property type="nucleotide sequence ID" value="NZ_QGNA01000003.1"/>
</dbReference>
<dbReference type="InterPro" id="IPR040079">
    <property type="entry name" value="Glutathione_S-Trfase"/>
</dbReference>
<gene>
    <name evidence="3" type="ORF">DFH01_14655</name>
</gene>
<protein>
    <submittedName>
        <fullName evidence="3">Glutathione S-transferase family protein</fullName>
    </submittedName>
</protein>
<dbReference type="SFLD" id="SFLDS00019">
    <property type="entry name" value="Glutathione_Transferase_(cytos"/>
    <property type="match status" value="1"/>
</dbReference>
<feature type="domain" description="GST N-terminal" evidence="1">
    <location>
        <begin position="1"/>
        <end position="82"/>
    </location>
</feature>
<dbReference type="OrthoDB" id="9813092at2"/>
<comment type="caution">
    <text evidence="3">The sequence shown here is derived from an EMBL/GenBank/DDBJ whole genome shotgun (WGS) entry which is preliminary data.</text>
</comment>
<dbReference type="SUPFAM" id="SSF47616">
    <property type="entry name" value="GST C-terminal domain-like"/>
    <property type="match status" value="1"/>
</dbReference>
<dbReference type="InterPro" id="IPR004045">
    <property type="entry name" value="Glutathione_S-Trfase_N"/>
</dbReference>
<dbReference type="InterPro" id="IPR010987">
    <property type="entry name" value="Glutathione-S-Trfase_C-like"/>
</dbReference>
<dbReference type="PANTHER" id="PTHR44051">
    <property type="entry name" value="GLUTATHIONE S-TRANSFERASE-RELATED"/>
    <property type="match status" value="1"/>
</dbReference>
<dbReference type="PANTHER" id="PTHR44051:SF21">
    <property type="entry name" value="GLUTATHIONE S-TRANSFERASE FAMILY PROTEIN"/>
    <property type="match status" value="1"/>
</dbReference>
<dbReference type="InterPro" id="IPR036249">
    <property type="entry name" value="Thioredoxin-like_sf"/>
</dbReference>
<dbReference type="Pfam" id="PF13409">
    <property type="entry name" value="GST_N_2"/>
    <property type="match status" value="1"/>
</dbReference>
<organism evidence="3 4">
    <name type="scientific">Falsiroseomonas bella</name>
    <dbReference type="NCBI Taxonomy" id="2184016"/>
    <lineage>
        <taxon>Bacteria</taxon>
        <taxon>Pseudomonadati</taxon>
        <taxon>Pseudomonadota</taxon>
        <taxon>Alphaproteobacteria</taxon>
        <taxon>Acetobacterales</taxon>
        <taxon>Roseomonadaceae</taxon>
        <taxon>Falsiroseomonas</taxon>
    </lineage>
</organism>
<evidence type="ECO:0000259" key="1">
    <source>
        <dbReference type="PROSITE" id="PS50404"/>
    </source>
</evidence>
<proteinExistence type="predicted"/>
<keyword evidence="3" id="KW-0808">Transferase</keyword>
<dbReference type="CDD" id="cd03057">
    <property type="entry name" value="GST_N_Beta"/>
    <property type="match status" value="1"/>
</dbReference>
<dbReference type="SUPFAM" id="SSF52833">
    <property type="entry name" value="Thioredoxin-like"/>
    <property type="match status" value="1"/>
</dbReference>
<dbReference type="PROSITE" id="PS50405">
    <property type="entry name" value="GST_CTER"/>
    <property type="match status" value="1"/>
</dbReference>